<proteinExistence type="predicted"/>
<dbReference type="PRINTS" id="PR00407">
    <property type="entry name" value="EUMOPTERIN"/>
</dbReference>
<dbReference type="AlphaFoldDB" id="A0A7W5YQE4"/>
<sequence length="351" mass="38918">MRLATESIVKPLPSHLFTLHDGNAETRWEAMAGQGYHTPNDRFFVRNHTATPRVDAATWRLLLHGPGLRRAVEVGYRQLRAMPARSVDVTLECAGNARRFYDIQQHEPAPGIQWGLGAVGVARWRGVLLRDLLTMAGLRDGAVDVLATGLDAPYVHEGENLGHVRRPIPVRKALDDVLVAYEMNGEPLPVDHGFPARLIVPGWAGIASVKWLGDLEVSTTELFTPWNTLFYPGVTTMTVKSAFELPWPAVLEAGRRHVLRGRSWSGNGRVGHVEVSADNGATWHPAERRGPRREAWLTWSVAWTPRQVGPHVLLARALDETGAGQPPRTARHPFGYHFDAVVRHPITVTRG</sequence>
<evidence type="ECO:0000313" key="7">
    <source>
        <dbReference type="EMBL" id="MBB3726249.1"/>
    </source>
</evidence>
<keyword evidence="2" id="KW-0500">Molybdenum</keyword>
<feature type="domain" description="Moybdenum cofactor oxidoreductase dimerisation" evidence="6">
    <location>
        <begin position="237"/>
        <end position="329"/>
    </location>
</feature>
<keyword evidence="4" id="KW-0560">Oxidoreductase</keyword>
<feature type="domain" description="Oxidoreductase molybdopterin-binding" evidence="5">
    <location>
        <begin position="48"/>
        <end position="224"/>
    </location>
</feature>
<dbReference type="InterPro" id="IPR014756">
    <property type="entry name" value="Ig_E-set"/>
</dbReference>
<dbReference type="EMBL" id="JACIBV010000001">
    <property type="protein sequence ID" value="MBB3726249.1"/>
    <property type="molecule type" value="Genomic_DNA"/>
</dbReference>
<dbReference type="PANTHER" id="PTHR19372:SF7">
    <property type="entry name" value="SULFITE OXIDASE, MITOCHONDRIAL"/>
    <property type="match status" value="1"/>
</dbReference>
<gene>
    <name evidence="7" type="ORF">FHR33_002109</name>
</gene>
<evidence type="ECO:0000256" key="4">
    <source>
        <dbReference type="ARBA" id="ARBA00023002"/>
    </source>
</evidence>
<evidence type="ECO:0000313" key="8">
    <source>
        <dbReference type="Proteomes" id="UP000579945"/>
    </source>
</evidence>
<dbReference type="InterPro" id="IPR036374">
    <property type="entry name" value="OxRdtase_Mopterin-bd_sf"/>
</dbReference>
<dbReference type="GO" id="GO:0043546">
    <property type="term" value="F:molybdopterin cofactor binding"/>
    <property type="evidence" value="ECO:0007669"/>
    <property type="project" value="TreeGrafter"/>
</dbReference>
<evidence type="ECO:0000256" key="3">
    <source>
        <dbReference type="ARBA" id="ARBA00022723"/>
    </source>
</evidence>
<evidence type="ECO:0000259" key="6">
    <source>
        <dbReference type="Pfam" id="PF03404"/>
    </source>
</evidence>
<dbReference type="InterPro" id="IPR005066">
    <property type="entry name" value="MoCF_OxRdtse_dimer"/>
</dbReference>
<dbReference type="Proteomes" id="UP000579945">
    <property type="component" value="Unassembled WGS sequence"/>
</dbReference>
<evidence type="ECO:0000259" key="5">
    <source>
        <dbReference type="Pfam" id="PF00174"/>
    </source>
</evidence>
<dbReference type="Gene3D" id="3.90.420.10">
    <property type="entry name" value="Oxidoreductase, molybdopterin-binding domain"/>
    <property type="match status" value="1"/>
</dbReference>
<dbReference type="GeneID" id="95388624"/>
<name>A0A7W5YQE4_9ACTN</name>
<keyword evidence="3" id="KW-0479">Metal-binding</keyword>
<dbReference type="GO" id="GO:0020037">
    <property type="term" value="F:heme binding"/>
    <property type="evidence" value="ECO:0007669"/>
    <property type="project" value="TreeGrafter"/>
</dbReference>
<reference evidence="7 8" key="1">
    <citation type="submission" date="2020-08" db="EMBL/GenBank/DDBJ databases">
        <title>Sequencing the genomes of 1000 actinobacteria strains.</title>
        <authorList>
            <person name="Klenk H.-P."/>
        </authorList>
    </citation>
    <scope>NUCLEOTIDE SEQUENCE [LARGE SCALE GENOMIC DNA]</scope>
    <source>
        <strain evidence="7 8">DSM 44320</strain>
    </source>
</reference>
<evidence type="ECO:0000256" key="2">
    <source>
        <dbReference type="ARBA" id="ARBA00022505"/>
    </source>
</evidence>
<comment type="cofactor">
    <cofactor evidence="1">
        <name>Mo-molybdopterin</name>
        <dbReference type="ChEBI" id="CHEBI:71302"/>
    </cofactor>
</comment>
<dbReference type="GO" id="GO:0006790">
    <property type="term" value="P:sulfur compound metabolic process"/>
    <property type="evidence" value="ECO:0007669"/>
    <property type="project" value="TreeGrafter"/>
</dbReference>
<keyword evidence="8" id="KW-1185">Reference proteome</keyword>
<dbReference type="InterPro" id="IPR008335">
    <property type="entry name" value="Mopterin_OxRdtase_euk"/>
</dbReference>
<dbReference type="InterPro" id="IPR000572">
    <property type="entry name" value="OxRdtase_Mopterin-bd_dom"/>
</dbReference>
<dbReference type="SUPFAM" id="SSF56524">
    <property type="entry name" value="Oxidoreductase molybdopterin-binding domain"/>
    <property type="match status" value="1"/>
</dbReference>
<comment type="caution">
    <text evidence="7">The sequence shown here is derived from an EMBL/GenBank/DDBJ whole genome shotgun (WGS) entry which is preliminary data.</text>
</comment>
<dbReference type="GO" id="GO:0008482">
    <property type="term" value="F:sulfite oxidase activity"/>
    <property type="evidence" value="ECO:0007669"/>
    <property type="project" value="TreeGrafter"/>
</dbReference>
<dbReference type="SUPFAM" id="SSF81296">
    <property type="entry name" value="E set domains"/>
    <property type="match status" value="1"/>
</dbReference>
<organism evidence="7 8">
    <name type="scientific">Nonomuraea dietziae</name>
    <dbReference type="NCBI Taxonomy" id="65515"/>
    <lineage>
        <taxon>Bacteria</taxon>
        <taxon>Bacillati</taxon>
        <taxon>Actinomycetota</taxon>
        <taxon>Actinomycetes</taxon>
        <taxon>Streptosporangiales</taxon>
        <taxon>Streptosporangiaceae</taxon>
        <taxon>Nonomuraea</taxon>
    </lineage>
</organism>
<protein>
    <submittedName>
        <fullName evidence="7">DMSO/TMAO reductase YedYZ molybdopterin-dependent catalytic subunit</fullName>
    </submittedName>
</protein>
<dbReference type="CDD" id="cd02110">
    <property type="entry name" value="SO_family_Moco_dimer"/>
    <property type="match status" value="1"/>
</dbReference>
<dbReference type="Pfam" id="PF03404">
    <property type="entry name" value="Mo-co_dimer"/>
    <property type="match status" value="1"/>
</dbReference>
<evidence type="ECO:0000256" key="1">
    <source>
        <dbReference type="ARBA" id="ARBA00001924"/>
    </source>
</evidence>
<dbReference type="RefSeq" id="WP_183645729.1">
    <property type="nucleotide sequence ID" value="NZ_BAAAXX010000060.1"/>
</dbReference>
<dbReference type="GO" id="GO:0030151">
    <property type="term" value="F:molybdenum ion binding"/>
    <property type="evidence" value="ECO:0007669"/>
    <property type="project" value="InterPro"/>
</dbReference>
<dbReference type="Gene3D" id="2.60.40.650">
    <property type="match status" value="1"/>
</dbReference>
<accession>A0A7W5YQE4</accession>
<dbReference type="PANTHER" id="PTHR19372">
    <property type="entry name" value="SULFITE REDUCTASE"/>
    <property type="match status" value="1"/>
</dbReference>
<dbReference type="Pfam" id="PF00174">
    <property type="entry name" value="Oxidored_molyb"/>
    <property type="match status" value="1"/>
</dbReference>